<dbReference type="Gene3D" id="2.170.15.10">
    <property type="entry name" value="Proaerolysin, chain A, domain 3"/>
    <property type="match status" value="1"/>
</dbReference>
<reference evidence="2" key="1">
    <citation type="submission" date="2020-08" db="EMBL/GenBank/DDBJ databases">
        <title>Whole genome shotgun sequence of Polymorphospora rubra NBRC 101157.</title>
        <authorList>
            <person name="Komaki H."/>
            <person name="Tamura T."/>
        </authorList>
    </citation>
    <scope>NUCLEOTIDE SEQUENCE</scope>
    <source>
        <strain evidence="2">NBRC 101157</strain>
    </source>
</reference>
<keyword evidence="1" id="KW-0732">Signal</keyword>
<feature type="chain" id="PRO_5032431147" evidence="1">
    <location>
        <begin position="24"/>
        <end position="346"/>
    </location>
</feature>
<dbReference type="PANTHER" id="PTHR39244:SF5">
    <property type="entry name" value="NATTERIN-3-LIKE"/>
    <property type="match status" value="1"/>
</dbReference>
<dbReference type="EMBL" id="AP023359">
    <property type="protein sequence ID" value="BCJ65758.1"/>
    <property type="molecule type" value="Genomic_DNA"/>
</dbReference>
<evidence type="ECO:0000256" key="1">
    <source>
        <dbReference type="SAM" id="SignalP"/>
    </source>
</evidence>
<dbReference type="InterPro" id="IPR053237">
    <property type="entry name" value="Natterin_C"/>
</dbReference>
<protein>
    <submittedName>
        <fullName evidence="2">Uncharacterized protein</fullName>
    </submittedName>
</protein>
<gene>
    <name evidence="2" type="ORF">Prubr_27790</name>
</gene>
<dbReference type="Proteomes" id="UP000680866">
    <property type="component" value="Chromosome"/>
</dbReference>
<feature type="signal peptide" evidence="1">
    <location>
        <begin position="1"/>
        <end position="23"/>
    </location>
</feature>
<organism evidence="2 3">
    <name type="scientific">Polymorphospora rubra</name>
    <dbReference type="NCBI Taxonomy" id="338584"/>
    <lineage>
        <taxon>Bacteria</taxon>
        <taxon>Bacillati</taxon>
        <taxon>Actinomycetota</taxon>
        <taxon>Actinomycetes</taxon>
        <taxon>Micromonosporales</taxon>
        <taxon>Micromonosporaceae</taxon>
        <taxon>Polymorphospora</taxon>
    </lineage>
</organism>
<dbReference type="AlphaFoldDB" id="A0A810N234"/>
<name>A0A810N234_9ACTN</name>
<evidence type="ECO:0000313" key="2">
    <source>
        <dbReference type="EMBL" id="BCJ65758.1"/>
    </source>
</evidence>
<keyword evidence="3" id="KW-1185">Reference proteome</keyword>
<proteinExistence type="predicted"/>
<dbReference type="KEGG" id="pry:Prubr_27790"/>
<sequence>MAALGALLTGSSLALAVAQPATAGPNCNVPVPPPRCGGPVEPEPTPPGQVPVLAFDGARQVVYPHNGIHIWGWTADDDAPTTPLTVSISIDGKPAHTMTANQVRTDVAAAYPKYGAAHGFEVVLPASAAGHNVCVTAVSVGGGANKGVCRQMDQIDRFVAERIDYDLSARGWNLALDNYEHVRESNASAVDQSFAISGSTQVNESASWTDSHGFAVSASTTFETGIPVLLNGQIAVTVSATSTFTRNGSTSNTKTLAWSKNINMPPWSRMEADVLIASGSVSVPYWMTGEFTYKSGAKAPGAVGGWFTGVTSRNIQIETRQYYLDGTPVPPPANPAPTIVKVTPTR</sequence>
<dbReference type="Pfam" id="PF03318">
    <property type="entry name" value="ETX_MTX2"/>
    <property type="match status" value="1"/>
</dbReference>
<accession>A0A810N234</accession>
<evidence type="ECO:0000313" key="3">
    <source>
        <dbReference type="Proteomes" id="UP000680866"/>
    </source>
</evidence>
<dbReference type="PANTHER" id="PTHR39244">
    <property type="entry name" value="NATTERIN-4"/>
    <property type="match status" value="1"/>
</dbReference>
<dbReference type="SUPFAM" id="SSF56973">
    <property type="entry name" value="Aerolisin/ETX pore-forming domain"/>
    <property type="match status" value="1"/>
</dbReference>
<dbReference type="RefSeq" id="WP_212825406.1">
    <property type="nucleotide sequence ID" value="NZ_AP023359.1"/>
</dbReference>
<dbReference type="InterPro" id="IPR004991">
    <property type="entry name" value="Aerolysin-like"/>
</dbReference>